<keyword evidence="1" id="KW-0472">Membrane</keyword>
<feature type="chain" id="PRO_5019552302" evidence="2">
    <location>
        <begin position="20"/>
        <end position="171"/>
    </location>
</feature>
<dbReference type="OrthoDB" id="9795418at2"/>
<evidence type="ECO:0000256" key="1">
    <source>
        <dbReference type="SAM" id="Phobius"/>
    </source>
</evidence>
<dbReference type="SUPFAM" id="SSF49478">
    <property type="entry name" value="Cna protein B-type domain"/>
    <property type="match status" value="1"/>
</dbReference>
<proteinExistence type="predicted"/>
<reference evidence="3 4" key="1">
    <citation type="submission" date="2018-10" db="EMBL/GenBank/DDBJ databases">
        <title>Genomic Encyclopedia of Type Strains, Phase IV (KMG-IV): sequencing the most valuable type-strain genomes for metagenomic binning, comparative biology and taxonomic classification.</title>
        <authorList>
            <person name="Goeker M."/>
        </authorList>
    </citation>
    <scope>NUCLEOTIDE SEQUENCE [LARGE SCALE GENOMIC DNA]</scope>
    <source>
        <strain evidence="3 4">DSM 15521</strain>
    </source>
</reference>
<keyword evidence="4" id="KW-1185">Reference proteome</keyword>
<dbReference type="Proteomes" id="UP000280881">
    <property type="component" value="Unassembled WGS sequence"/>
</dbReference>
<evidence type="ECO:0000313" key="4">
    <source>
        <dbReference type="Proteomes" id="UP000280881"/>
    </source>
</evidence>
<organism evidence="3 4">
    <name type="scientific">Thermovibrio guaymasensis</name>
    <dbReference type="NCBI Taxonomy" id="240167"/>
    <lineage>
        <taxon>Bacteria</taxon>
        <taxon>Pseudomonadati</taxon>
        <taxon>Aquificota</taxon>
        <taxon>Aquificia</taxon>
        <taxon>Desulfurobacteriales</taxon>
        <taxon>Desulfurobacteriaceae</taxon>
        <taxon>Thermovibrio</taxon>
    </lineage>
</organism>
<dbReference type="RefSeq" id="WP_121171809.1">
    <property type="nucleotide sequence ID" value="NZ_RBIE01000005.1"/>
</dbReference>
<feature type="transmembrane region" description="Helical" evidence="1">
    <location>
        <begin position="148"/>
        <end position="165"/>
    </location>
</feature>
<keyword evidence="2" id="KW-0732">Signal</keyword>
<keyword evidence="1" id="KW-0812">Transmembrane</keyword>
<keyword evidence="1" id="KW-1133">Transmembrane helix</keyword>
<dbReference type="AlphaFoldDB" id="A0A420W5K1"/>
<evidence type="ECO:0000313" key="3">
    <source>
        <dbReference type="EMBL" id="RKQ60340.1"/>
    </source>
</evidence>
<dbReference type="EMBL" id="RBIE01000005">
    <property type="protein sequence ID" value="RKQ60340.1"/>
    <property type="molecule type" value="Genomic_DNA"/>
</dbReference>
<gene>
    <name evidence="3" type="ORF">C7457_1597</name>
</gene>
<evidence type="ECO:0000256" key="2">
    <source>
        <dbReference type="SAM" id="SignalP"/>
    </source>
</evidence>
<protein>
    <submittedName>
        <fullName evidence="3">Nickel transport protein</fullName>
    </submittedName>
</protein>
<sequence>MKRLALISLLLLIPSVSFAHKVSLFVDVSGNEIELSSYFSDGTPVKGGDVKVYDSLGKAVFEGRTNKEGELHFTLKKPGTYKAVVLAELGHRAEATFKVNGERKEENIKGNMKDTQELREVIREELKPIKEELLKIEEENSKPSLRDAIGGIGWILGIFGGAVLLSRRRGG</sequence>
<comment type="caution">
    <text evidence="3">The sequence shown here is derived from an EMBL/GenBank/DDBJ whole genome shotgun (WGS) entry which is preliminary data.</text>
</comment>
<accession>A0A420W5K1</accession>
<feature type="signal peptide" evidence="2">
    <location>
        <begin position="1"/>
        <end position="19"/>
    </location>
</feature>
<name>A0A420W5K1_9BACT</name>